<reference evidence="2" key="1">
    <citation type="journal article" date="2017" name="Nature">
        <title>The sunflower genome provides insights into oil metabolism, flowering and Asterid evolution.</title>
        <authorList>
            <person name="Badouin H."/>
            <person name="Gouzy J."/>
            <person name="Grassa C.J."/>
            <person name="Murat F."/>
            <person name="Staton S.E."/>
            <person name="Cottret L."/>
            <person name="Lelandais-Briere C."/>
            <person name="Owens G.L."/>
            <person name="Carrere S."/>
            <person name="Mayjonade B."/>
            <person name="Legrand L."/>
            <person name="Gill N."/>
            <person name="Kane N.C."/>
            <person name="Bowers J.E."/>
            <person name="Hubner S."/>
            <person name="Bellec A."/>
            <person name="Berard A."/>
            <person name="Berges H."/>
            <person name="Blanchet N."/>
            <person name="Boniface M.C."/>
            <person name="Brunel D."/>
            <person name="Catrice O."/>
            <person name="Chaidir N."/>
            <person name="Claudel C."/>
            <person name="Donnadieu C."/>
            <person name="Faraut T."/>
            <person name="Fievet G."/>
            <person name="Helmstetter N."/>
            <person name="King M."/>
            <person name="Knapp S.J."/>
            <person name="Lai Z."/>
            <person name="Le Paslier M.C."/>
            <person name="Lippi Y."/>
            <person name="Lorenzon L."/>
            <person name="Mandel J.R."/>
            <person name="Marage G."/>
            <person name="Marchand G."/>
            <person name="Marquand E."/>
            <person name="Bret-Mestries E."/>
            <person name="Morien E."/>
            <person name="Nambeesan S."/>
            <person name="Nguyen T."/>
            <person name="Pegot-Espagnet P."/>
            <person name="Pouilly N."/>
            <person name="Raftis F."/>
            <person name="Sallet E."/>
            <person name="Schiex T."/>
            <person name="Thomas J."/>
            <person name="Vandecasteele C."/>
            <person name="Vares D."/>
            <person name="Vear F."/>
            <person name="Vautrin S."/>
            <person name="Crespi M."/>
            <person name="Mangin B."/>
            <person name="Burke J.M."/>
            <person name="Salse J."/>
            <person name="Munos S."/>
            <person name="Vincourt P."/>
            <person name="Rieseberg L.H."/>
            <person name="Langlade N.B."/>
        </authorList>
    </citation>
    <scope>NUCLEOTIDE SEQUENCE</scope>
    <source>
        <tissue evidence="2">Leaves</tissue>
    </source>
</reference>
<organism evidence="2 3">
    <name type="scientific">Helianthus annuus</name>
    <name type="common">Common sunflower</name>
    <dbReference type="NCBI Taxonomy" id="4232"/>
    <lineage>
        <taxon>Eukaryota</taxon>
        <taxon>Viridiplantae</taxon>
        <taxon>Streptophyta</taxon>
        <taxon>Embryophyta</taxon>
        <taxon>Tracheophyta</taxon>
        <taxon>Spermatophyta</taxon>
        <taxon>Magnoliopsida</taxon>
        <taxon>eudicotyledons</taxon>
        <taxon>Gunneridae</taxon>
        <taxon>Pentapetalae</taxon>
        <taxon>asterids</taxon>
        <taxon>campanulids</taxon>
        <taxon>Asterales</taxon>
        <taxon>Asteraceae</taxon>
        <taxon>Asteroideae</taxon>
        <taxon>Heliantheae alliance</taxon>
        <taxon>Heliantheae</taxon>
        <taxon>Helianthus</taxon>
    </lineage>
</organism>
<reference evidence="2" key="2">
    <citation type="submission" date="2020-06" db="EMBL/GenBank/DDBJ databases">
        <title>Helianthus annuus Genome sequencing and assembly Release 2.</title>
        <authorList>
            <person name="Gouzy J."/>
            <person name="Langlade N."/>
            <person name="Munos S."/>
        </authorList>
    </citation>
    <scope>NUCLEOTIDE SEQUENCE</scope>
    <source>
        <tissue evidence="2">Leaves</tissue>
    </source>
</reference>
<evidence type="ECO:0000313" key="2">
    <source>
        <dbReference type="EMBL" id="KAF5822378.1"/>
    </source>
</evidence>
<keyword evidence="3" id="KW-1185">Reference proteome</keyword>
<evidence type="ECO:0000313" key="3">
    <source>
        <dbReference type="Proteomes" id="UP000215914"/>
    </source>
</evidence>
<protein>
    <submittedName>
        <fullName evidence="2">Uncharacterized protein</fullName>
    </submittedName>
</protein>
<dbReference type="Proteomes" id="UP000215914">
    <property type="component" value="Unassembled WGS sequence"/>
</dbReference>
<dbReference type="AlphaFoldDB" id="A0A9K3JWN7"/>
<sequence>MNMIVTHTRSTRTSAFAFSGGGGAPLRSTLTFAFTGGGGAPSRSTHTSIGNITLPM</sequence>
<comment type="caution">
    <text evidence="2">The sequence shown here is derived from an EMBL/GenBank/DDBJ whole genome shotgun (WGS) entry which is preliminary data.</text>
</comment>
<feature type="region of interest" description="Disordered" evidence="1">
    <location>
        <begin position="36"/>
        <end position="56"/>
    </location>
</feature>
<name>A0A9K3JWN7_HELAN</name>
<feature type="compositionally biased region" description="Polar residues" evidence="1">
    <location>
        <begin position="42"/>
        <end position="56"/>
    </location>
</feature>
<evidence type="ECO:0000256" key="1">
    <source>
        <dbReference type="SAM" id="MobiDB-lite"/>
    </source>
</evidence>
<gene>
    <name evidence="2" type="ORF">HanXRQr2_Chr01g0025801</name>
</gene>
<proteinExistence type="predicted"/>
<accession>A0A9K3JWN7</accession>
<dbReference type="EMBL" id="MNCJ02000316">
    <property type="protein sequence ID" value="KAF5822378.1"/>
    <property type="molecule type" value="Genomic_DNA"/>
</dbReference>
<dbReference type="Gramene" id="mRNA:HanXRQr2_Chr01g0025801">
    <property type="protein sequence ID" value="CDS:HanXRQr2_Chr01g0025801.1"/>
    <property type="gene ID" value="HanXRQr2_Chr01g0025801"/>
</dbReference>